<sequence>MHIPFTSSHAETLADFPPLNRPRTIAIDYNDGTLYTVDYGNNGSVLKYDQKTSTATRPFGQFARCVYINQKTQNVYMGTGSRTILRFAPDGTGETVVAGGNGQGTGLKQFQYPSGLIMDQYDNLYISDHTVHRITKWAPNATLSELIGGVDGADNDSTH</sequence>
<dbReference type="Gene3D" id="2.120.10.30">
    <property type="entry name" value="TolB, C-terminal domain"/>
    <property type="match status" value="1"/>
</dbReference>
<comment type="caution">
    <text evidence="1">The sequence shown here is derived from an EMBL/GenBank/DDBJ whole genome shotgun (WGS) entry which is preliminary data.</text>
</comment>
<dbReference type="Proteomes" id="UP000681722">
    <property type="component" value="Unassembled WGS sequence"/>
</dbReference>
<reference evidence="1" key="1">
    <citation type="submission" date="2021-02" db="EMBL/GenBank/DDBJ databases">
        <authorList>
            <person name="Nowell W R."/>
        </authorList>
    </citation>
    <scope>NUCLEOTIDE SEQUENCE</scope>
</reference>
<name>A0A815PNT7_9BILA</name>
<protein>
    <submittedName>
        <fullName evidence="1">Uncharacterized protein</fullName>
    </submittedName>
</protein>
<proteinExistence type="predicted"/>
<accession>A0A815PNT7</accession>
<dbReference type="EMBL" id="CAJOBC010084952">
    <property type="protein sequence ID" value="CAF4324649.1"/>
    <property type="molecule type" value="Genomic_DNA"/>
</dbReference>
<gene>
    <name evidence="1" type="ORF">GPM918_LOCUS34753</name>
    <name evidence="2" type="ORF">SRO942_LOCUS35459</name>
</gene>
<dbReference type="InterPro" id="IPR011042">
    <property type="entry name" value="6-blade_b-propeller_TolB-like"/>
</dbReference>
<evidence type="ECO:0000313" key="1">
    <source>
        <dbReference type="EMBL" id="CAF1451496.1"/>
    </source>
</evidence>
<dbReference type="Proteomes" id="UP000663829">
    <property type="component" value="Unassembled WGS sequence"/>
</dbReference>
<evidence type="ECO:0000313" key="2">
    <source>
        <dbReference type="EMBL" id="CAF4324649.1"/>
    </source>
</evidence>
<dbReference type="AlphaFoldDB" id="A0A815PNT7"/>
<evidence type="ECO:0000313" key="3">
    <source>
        <dbReference type="Proteomes" id="UP000663829"/>
    </source>
</evidence>
<organism evidence="1 3">
    <name type="scientific">Didymodactylos carnosus</name>
    <dbReference type="NCBI Taxonomy" id="1234261"/>
    <lineage>
        <taxon>Eukaryota</taxon>
        <taxon>Metazoa</taxon>
        <taxon>Spiralia</taxon>
        <taxon>Gnathifera</taxon>
        <taxon>Rotifera</taxon>
        <taxon>Eurotatoria</taxon>
        <taxon>Bdelloidea</taxon>
        <taxon>Philodinida</taxon>
        <taxon>Philodinidae</taxon>
        <taxon>Didymodactylos</taxon>
    </lineage>
</organism>
<keyword evidence="3" id="KW-1185">Reference proteome</keyword>
<dbReference type="EMBL" id="CAJNOQ010019501">
    <property type="protein sequence ID" value="CAF1451496.1"/>
    <property type="molecule type" value="Genomic_DNA"/>
</dbReference>
<dbReference type="SUPFAM" id="SSF63825">
    <property type="entry name" value="YWTD domain"/>
    <property type="match status" value="1"/>
</dbReference>